<dbReference type="Gene3D" id="3.10.100.10">
    <property type="entry name" value="Mannose-Binding Protein A, subunit A"/>
    <property type="match status" value="1"/>
</dbReference>
<feature type="signal peptide" evidence="1">
    <location>
        <begin position="1"/>
        <end position="24"/>
    </location>
</feature>
<feature type="non-terminal residue" evidence="2">
    <location>
        <position position="265"/>
    </location>
</feature>
<reference evidence="2 3" key="1">
    <citation type="submission" date="2024-05" db="EMBL/GenBank/DDBJ databases">
        <authorList>
            <person name="Wallberg A."/>
        </authorList>
    </citation>
    <scope>NUCLEOTIDE SEQUENCE [LARGE SCALE GENOMIC DNA]</scope>
</reference>
<comment type="caution">
    <text evidence="2">The sequence shown here is derived from an EMBL/GenBank/DDBJ whole genome shotgun (WGS) entry which is preliminary data.</text>
</comment>
<dbReference type="EMBL" id="CAXKWB010013720">
    <property type="protein sequence ID" value="CAL4108349.1"/>
    <property type="molecule type" value="Genomic_DNA"/>
</dbReference>
<gene>
    <name evidence="2" type="ORF">MNOR_LOCUS18855</name>
</gene>
<sequence length="265" mass="29371">MSARRQSIVFLFILSIIFSVGVRGQDPDDYFGQDEFYDDYYDDDGLEPKEDEYAVMNDGETSDSSSPTVNNDISTEKLIQNIIASNSNVTIFENVDLRTNVDTRGSNISINPIPSLDEDDLSDLENTTIINNPDLNLSDLGKVIENGINALDIKLTPWIVEDPNNPQDPGNLFNGNLRGLQNGMDAMVEILKDISGKLGCEETGLCSAPFKKVRSGECLYMNLETRKSWAAAREHCQALGADLAEPVSIRQDLEYIMRLSGTTMI</sequence>
<proteinExistence type="predicted"/>
<dbReference type="SUPFAM" id="SSF56436">
    <property type="entry name" value="C-type lectin-like"/>
    <property type="match status" value="1"/>
</dbReference>
<protein>
    <recommendedName>
        <fullName evidence="4">C-type lectin domain-containing protein</fullName>
    </recommendedName>
</protein>
<name>A0AAV2R2Z5_MEGNR</name>
<dbReference type="CDD" id="cd00037">
    <property type="entry name" value="CLECT"/>
    <property type="match status" value="1"/>
</dbReference>
<feature type="chain" id="PRO_5043618147" description="C-type lectin domain-containing protein" evidence="1">
    <location>
        <begin position="25"/>
        <end position="265"/>
    </location>
</feature>
<evidence type="ECO:0000313" key="3">
    <source>
        <dbReference type="Proteomes" id="UP001497623"/>
    </source>
</evidence>
<organism evidence="2 3">
    <name type="scientific">Meganyctiphanes norvegica</name>
    <name type="common">Northern krill</name>
    <name type="synonym">Thysanopoda norvegica</name>
    <dbReference type="NCBI Taxonomy" id="48144"/>
    <lineage>
        <taxon>Eukaryota</taxon>
        <taxon>Metazoa</taxon>
        <taxon>Ecdysozoa</taxon>
        <taxon>Arthropoda</taxon>
        <taxon>Crustacea</taxon>
        <taxon>Multicrustacea</taxon>
        <taxon>Malacostraca</taxon>
        <taxon>Eumalacostraca</taxon>
        <taxon>Eucarida</taxon>
        <taxon>Euphausiacea</taxon>
        <taxon>Euphausiidae</taxon>
        <taxon>Meganyctiphanes</taxon>
    </lineage>
</organism>
<evidence type="ECO:0000256" key="1">
    <source>
        <dbReference type="SAM" id="SignalP"/>
    </source>
</evidence>
<dbReference type="InterPro" id="IPR016187">
    <property type="entry name" value="CTDL_fold"/>
</dbReference>
<dbReference type="Proteomes" id="UP001497623">
    <property type="component" value="Unassembled WGS sequence"/>
</dbReference>
<accession>A0AAV2R2Z5</accession>
<dbReference type="AlphaFoldDB" id="A0AAV2R2Z5"/>
<evidence type="ECO:0000313" key="2">
    <source>
        <dbReference type="EMBL" id="CAL4108349.1"/>
    </source>
</evidence>
<dbReference type="InterPro" id="IPR016186">
    <property type="entry name" value="C-type_lectin-like/link_sf"/>
</dbReference>
<keyword evidence="1" id="KW-0732">Signal</keyword>
<keyword evidence="3" id="KW-1185">Reference proteome</keyword>
<evidence type="ECO:0008006" key="4">
    <source>
        <dbReference type="Google" id="ProtNLM"/>
    </source>
</evidence>